<comment type="caution">
    <text evidence="2">The sequence shown here is derived from an EMBL/GenBank/DDBJ whole genome shotgun (WGS) entry which is preliminary data.</text>
</comment>
<dbReference type="GO" id="GO:0031011">
    <property type="term" value="C:Ino80 complex"/>
    <property type="evidence" value="ECO:0007669"/>
    <property type="project" value="InterPro"/>
</dbReference>
<feature type="compositionally biased region" description="Acidic residues" evidence="1">
    <location>
        <begin position="50"/>
        <end position="60"/>
    </location>
</feature>
<feature type="region of interest" description="Disordered" evidence="1">
    <location>
        <begin position="1"/>
        <end position="88"/>
    </location>
</feature>
<feature type="compositionally biased region" description="Basic and acidic residues" evidence="1">
    <location>
        <begin position="1"/>
        <end position="10"/>
    </location>
</feature>
<name>A0A8H6RU41_9PEZI</name>
<dbReference type="Proteomes" id="UP000660729">
    <property type="component" value="Unassembled WGS sequence"/>
</dbReference>
<dbReference type="GO" id="GO:0006338">
    <property type="term" value="P:chromatin remodeling"/>
    <property type="evidence" value="ECO:0007669"/>
    <property type="project" value="InterPro"/>
</dbReference>
<organism evidence="2 3">
    <name type="scientific">Pseudocercospora fuligena</name>
    <dbReference type="NCBI Taxonomy" id="685502"/>
    <lineage>
        <taxon>Eukaryota</taxon>
        <taxon>Fungi</taxon>
        <taxon>Dikarya</taxon>
        <taxon>Ascomycota</taxon>
        <taxon>Pezizomycotina</taxon>
        <taxon>Dothideomycetes</taxon>
        <taxon>Dothideomycetidae</taxon>
        <taxon>Mycosphaerellales</taxon>
        <taxon>Mycosphaerellaceae</taxon>
        <taxon>Pseudocercospora</taxon>
    </lineage>
</organism>
<feature type="compositionally biased region" description="Acidic residues" evidence="1">
    <location>
        <begin position="273"/>
        <end position="285"/>
    </location>
</feature>
<dbReference type="Pfam" id="PF08193">
    <property type="entry name" value="INO80_Ies4"/>
    <property type="match status" value="1"/>
</dbReference>
<evidence type="ECO:0000256" key="1">
    <source>
        <dbReference type="SAM" id="MobiDB-lite"/>
    </source>
</evidence>
<evidence type="ECO:0000313" key="3">
    <source>
        <dbReference type="Proteomes" id="UP000660729"/>
    </source>
</evidence>
<feature type="region of interest" description="Disordered" evidence="1">
    <location>
        <begin position="340"/>
        <end position="375"/>
    </location>
</feature>
<dbReference type="InterPro" id="IPR013175">
    <property type="entry name" value="INO80_su_Ies4"/>
</dbReference>
<proteinExistence type="predicted"/>
<dbReference type="EMBL" id="JABCIY010000022">
    <property type="protein sequence ID" value="KAF7196912.1"/>
    <property type="molecule type" value="Genomic_DNA"/>
</dbReference>
<sequence length="419" mass="46006">MSDSTSRAEEEVVQPAKSATTTAESSSSDNNGQQRETEDEVSVDGGLADLEGENVQDGPDEEPRQINAVAEYTSPVSTGAGQPPPAGNAITVQIDARKIPSQRQTGNMTALDTRDLAQNYSDEQILLGLVAHPDDLHGTLFLRLAENFSNEELARRISELYDALELNKPKNNTYSKRFTGALKEEQIRRGWSDADYEREKERIKSRRKVQRPREWIYMPPILGSGKQTSPKEDQAHDHREADHQDLVVAPRSAAKEKTVQAQTAVGPQASSSIDEDSAEDNDFPSDEPISSGLVEDNKKIRKLTVKELAKRPSRKWTRNPLKFRSFTGSEWSVPTFTAAFTDEGQRSKVQSVSSKKKSTNDGGKASTTAEITPHQALAVADARDAASAMDTKEDKEVVVHGVEAGRDMEQGEEVSGKTS</sequence>
<feature type="region of interest" description="Disordered" evidence="1">
    <location>
        <begin position="253"/>
        <end position="293"/>
    </location>
</feature>
<keyword evidence="3" id="KW-1185">Reference proteome</keyword>
<feature type="region of interest" description="Disordered" evidence="1">
    <location>
        <begin position="218"/>
        <end position="241"/>
    </location>
</feature>
<dbReference type="AlphaFoldDB" id="A0A8H6RU41"/>
<accession>A0A8H6RU41</accession>
<dbReference type="OrthoDB" id="3647532at2759"/>
<evidence type="ECO:0000313" key="2">
    <source>
        <dbReference type="EMBL" id="KAF7196912.1"/>
    </source>
</evidence>
<feature type="compositionally biased region" description="Basic and acidic residues" evidence="1">
    <location>
        <begin position="229"/>
        <end position="241"/>
    </location>
</feature>
<reference evidence="2" key="1">
    <citation type="submission" date="2020-04" db="EMBL/GenBank/DDBJ databases">
        <title>Draft genome resource of the tomato pathogen Pseudocercospora fuligena.</title>
        <authorList>
            <person name="Zaccaron A."/>
        </authorList>
    </citation>
    <scope>NUCLEOTIDE SEQUENCE</scope>
    <source>
        <strain evidence="2">PF001</strain>
    </source>
</reference>
<gene>
    <name evidence="2" type="ORF">HII31_01830</name>
</gene>
<protein>
    <submittedName>
        <fullName evidence="2">Uncharacterized protein</fullName>
    </submittedName>
</protein>
<feature type="compositionally biased region" description="Low complexity" evidence="1">
    <location>
        <begin position="16"/>
        <end position="28"/>
    </location>
</feature>